<dbReference type="PROSITE" id="PS50850">
    <property type="entry name" value="MFS"/>
    <property type="match status" value="1"/>
</dbReference>
<dbReference type="CDD" id="cd17369">
    <property type="entry name" value="MFS_ShiA_like"/>
    <property type="match status" value="1"/>
</dbReference>
<evidence type="ECO:0000256" key="4">
    <source>
        <dbReference type="ARBA" id="ARBA00022475"/>
    </source>
</evidence>
<evidence type="ECO:0000256" key="1">
    <source>
        <dbReference type="ARBA" id="ARBA00004651"/>
    </source>
</evidence>
<evidence type="ECO:0000256" key="2">
    <source>
        <dbReference type="ARBA" id="ARBA00008240"/>
    </source>
</evidence>
<feature type="transmembrane region" description="Helical" evidence="12">
    <location>
        <begin position="254"/>
        <end position="274"/>
    </location>
</feature>
<dbReference type="GO" id="GO:0015293">
    <property type="term" value="F:symporter activity"/>
    <property type="evidence" value="ECO:0007669"/>
    <property type="project" value="UniProtKB-KW"/>
</dbReference>
<feature type="transmembrane region" description="Helical" evidence="12">
    <location>
        <begin position="394"/>
        <end position="412"/>
    </location>
</feature>
<feature type="transmembrane region" description="Helical" evidence="12">
    <location>
        <begin position="170"/>
        <end position="189"/>
    </location>
</feature>
<comment type="subcellular location">
    <subcellularLocation>
        <location evidence="1">Cell membrane</location>
        <topology evidence="1">Multi-pass membrane protein</topology>
    </subcellularLocation>
</comment>
<evidence type="ECO:0000256" key="12">
    <source>
        <dbReference type="SAM" id="Phobius"/>
    </source>
</evidence>
<organism evidence="14 15">
    <name type="scientific">Rhodococcus opacus (strain B4)</name>
    <dbReference type="NCBI Taxonomy" id="632772"/>
    <lineage>
        <taxon>Bacteria</taxon>
        <taxon>Bacillati</taxon>
        <taxon>Actinomycetota</taxon>
        <taxon>Actinomycetes</taxon>
        <taxon>Mycobacteriales</taxon>
        <taxon>Nocardiaceae</taxon>
        <taxon>Rhodococcus</taxon>
    </lineage>
</organism>
<gene>
    <name evidence="14" type="ordered locus">ROP_28150</name>
</gene>
<feature type="transmembrane region" description="Helical" evidence="12">
    <location>
        <begin position="294"/>
        <end position="311"/>
    </location>
</feature>
<dbReference type="OrthoDB" id="8953821at2"/>
<dbReference type="HOGENOM" id="CLU_001265_39_5_11"/>
<protein>
    <recommendedName>
        <fullName evidence="10">Putative proline/betaine transporter</fullName>
    </recommendedName>
</protein>
<evidence type="ECO:0000313" key="14">
    <source>
        <dbReference type="EMBL" id="BAH51062.1"/>
    </source>
</evidence>
<feature type="transmembrane region" description="Helical" evidence="12">
    <location>
        <begin position="323"/>
        <end position="342"/>
    </location>
</feature>
<dbReference type="Gene3D" id="1.20.1250.20">
    <property type="entry name" value="MFS general substrate transporter like domains"/>
    <property type="match status" value="2"/>
</dbReference>
<dbReference type="PATRIC" id="fig|632772.20.peg.2939"/>
<sequence length="462" mass="48711">MEEKRLDVTQSPTPPTAAGTPPGRKPKSVGPAVVVGTALEFFDFYLYASMAALVFGPIFFPSESSAVSTLAAFSTFAVGFLVRPLGGIVFGILGDKIGRKAVLTFTLLLMGVATGLIGLIPSYETIGIAAPVLLIVFRLLQGFGAGAEFGSAVAMSYEHADSKSRGRQGAWPALGVNIGLLASSLAVTAVTSLSDEALHSWGWRVPFLFSFILVGLGYWMRRNLPETPEFELLAADAQTRKKVQPFRNLLKNHWRGLTVVAVSTIGLNSISYIFKTFSLSYLAEFRDVAANVGAFGISLASAVAIVIVPLAGRFCDAAGARRVMLIGAGGIAVLAFPFFWLLDTDRPIYIWAALILTVGIVQPTLLAASGAFLAQQFPADVRTSGLGAGREVSGAFAGGLAPLAALTMVTLSPTHSTWGVSIIFVAGAVFIAGSALGDQYRNVATHGDRIDDPQQRQHATTP</sequence>
<dbReference type="RefSeq" id="WP_012690018.1">
    <property type="nucleotide sequence ID" value="NC_012522.1"/>
</dbReference>
<feature type="transmembrane region" description="Helical" evidence="12">
    <location>
        <begin position="201"/>
        <end position="220"/>
    </location>
</feature>
<dbReference type="Pfam" id="PF07690">
    <property type="entry name" value="MFS_1"/>
    <property type="match status" value="1"/>
</dbReference>
<evidence type="ECO:0000259" key="13">
    <source>
        <dbReference type="PROSITE" id="PS50850"/>
    </source>
</evidence>
<dbReference type="InterPro" id="IPR020846">
    <property type="entry name" value="MFS_dom"/>
</dbReference>
<keyword evidence="8 12" id="KW-0472">Membrane</keyword>
<dbReference type="InterPro" id="IPR011701">
    <property type="entry name" value="MFS"/>
</dbReference>
<dbReference type="EMBL" id="AP011115">
    <property type="protein sequence ID" value="BAH51062.1"/>
    <property type="molecule type" value="Genomic_DNA"/>
</dbReference>
<keyword evidence="7 12" id="KW-1133">Transmembrane helix</keyword>
<reference evidence="14 15" key="1">
    <citation type="submission" date="2009-03" db="EMBL/GenBank/DDBJ databases">
        <title>Comparison of the complete genome sequences of Rhodococcus erythropolis PR4 and Rhodococcus opacus B4.</title>
        <authorList>
            <person name="Takarada H."/>
            <person name="Sekine M."/>
            <person name="Hosoyama A."/>
            <person name="Yamada R."/>
            <person name="Fujisawa T."/>
            <person name="Omata S."/>
            <person name="Shimizu A."/>
            <person name="Tsukatani N."/>
            <person name="Tanikawa S."/>
            <person name="Fujita N."/>
            <person name="Harayama S."/>
        </authorList>
    </citation>
    <scope>NUCLEOTIDE SEQUENCE [LARGE SCALE GENOMIC DNA]</scope>
    <source>
        <strain evidence="14 15">B4</strain>
    </source>
</reference>
<proteinExistence type="inferred from homology"/>
<dbReference type="STRING" id="632772.ROP_28150"/>
<evidence type="ECO:0000313" key="15">
    <source>
        <dbReference type="Proteomes" id="UP000002212"/>
    </source>
</evidence>
<keyword evidence="4" id="KW-1003">Cell membrane</keyword>
<accession>C1B5D6</accession>
<evidence type="ECO:0000256" key="7">
    <source>
        <dbReference type="ARBA" id="ARBA00022989"/>
    </source>
</evidence>
<feature type="transmembrane region" description="Helical" evidence="12">
    <location>
        <begin position="348"/>
        <end position="373"/>
    </location>
</feature>
<comment type="similarity">
    <text evidence="2">Belongs to the major facilitator superfamily. Metabolite:H+ Symporter (MHS) family (TC 2.A.1.6) family.</text>
</comment>
<keyword evidence="3" id="KW-0813">Transport</keyword>
<dbReference type="PANTHER" id="PTHR43045">
    <property type="entry name" value="SHIKIMATE TRANSPORTER"/>
    <property type="match status" value="1"/>
</dbReference>
<dbReference type="FunFam" id="1.20.1250.20:FF:000001">
    <property type="entry name" value="Dicarboxylate MFS transporter"/>
    <property type="match status" value="1"/>
</dbReference>
<dbReference type="Proteomes" id="UP000002212">
    <property type="component" value="Chromosome"/>
</dbReference>
<keyword evidence="6" id="KW-0769">Symport</keyword>
<name>C1B5D6_RHOOB</name>
<evidence type="ECO:0000256" key="6">
    <source>
        <dbReference type="ARBA" id="ARBA00022847"/>
    </source>
</evidence>
<feature type="transmembrane region" description="Helical" evidence="12">
    <location>
        <begin position="101"/>
        <end position="120"/>
    </location>
</feature>
<evidence type="ECO:0000256" key="5">
    <source>
        <dbReference type="ARBA" id="ARBA00022692"/>
    </source>
</evidence>
<feature type="transmembrane region" description="Helical" evidence="12">
    <location>
        <begin position="126"/>
        <end position="149"/>
    </location>
</feature>
<dbReference type="InterPro" id="IPR036259">
    <property type="entry name" value="MFS_trans_sf"/>
</dbReference>
<dbReference type="PANTHER" id="PTHR43045:SF1">
    <property type="entry name" value="SHIKIMATE TRANSPORTER"/>
    <property type="match status" value="1"/>
</dbReference>
<evidence type="ECO:0000256" key="11">
    <source>
        <dbReference type="SAM" id="MobiDB-lite"/>
    </source>
</evidence>
<feature type="transmembrane region" description="Helical" evidence="12">
    <location>
        <begin position="418"/>
        <end position="436"/>
    </location>
</feature>
<feature type="region of interest" description="Disordered" evidence="11">
    <location>
        <begin position="1"/>
        <end position="27"/>
    </location>
</feature>
<dbReference type="AlphaFoldDB" id="C1B5D6"/>
<evidence type="ECO:0000256" key="9">
    <source>
        <dbReference type="ARBA" id="ARBA00037295"/>
    </source>
</evidence>
<dbReference type="SUPFAM" id="SSF103473">
    <property type="entry name" value="MFS general substrate transporter"/>
    <property type="match status" value="1"/>
</dbReference>
<dbReference type="KEGG" id="rop:ROP_28150"/>
<feature type="transmembrane region" description="Helical" evidence="12">
    <location>
        <begin position="32"/>
        <end position="60"/>
    </location>
</feature>
<dbReference type="GO" id="GO:0005886">
    <property type="term" value="C:plasma membrane"/>
    <property type="evidence" value="ECO:0007669"/>
    <property type="project" value="UniProtKB-SubCell"/>
</dbReference>
<evidence type="ECO:0000256" key="10">
    <source>
        <dbReference type="ARBA" id="ARBA00039918"/>
    </source>
</evidence>
<feature type="domain" description="Major facilitator superfamily (MFS) profile" evidence="13">
    <location>
        <begin position="29"/>
        <end position="445"/>
    </location>
</feature>
<feature type="transmembrane region" description="Helical" evidence="12">
    <location>
        <begin position="72"/>
        <end position="94"/>
    </location>
</feature>
<comment type="function">
    <text evidence="9">May be a proton symporter involved in the uptake of osmolytes such as proline and glycine betaine.</text>
</comment>
<evidence type="ECO:0000256" key="8">
    <source>
        <dbReference type="ARBA" id="ARBA00023136"/>
    </source>
</evidence>
<keyword evidence="5 12" id="KW-0812">Transmembrane</keyword>
<evidence type="ECO:0000256" key="3">
    <source>
        <dbReference type="ARBA" id="ARBA00022448"/>
    </source>
</evidence>